<evidence type="ECO:0000256" key="3">
    <source>
        <dbReference type="ARBA" id="ARBA00022679"/>
    </source>
</evidence>
<keyword evidence="6" id="KW-0067">ATP-binding</keyword>
<dbReference type="Proteomes" id="UP001140949">
    <property type="component" value="Unassembled WGS sequence"/>
</dbReference>
<evidence type="ECO:0000256" key="7">
    <source>
        <dbReference type="SAM" id="MobiDB-lite"/>
    </source>
</evidence>
<reference evidence="9" key="2">
    <citation type="submission" date="2023-04" db="EMBL/GenBank/DDBJ databases">
        <authorList>
            <person name="Bruccoleri R.E."/>
            <person name="Oakeley E.J."/>
            <person name="Faust A.-M."/>
            <person name="Dessus-Babus S."/>
            <person name="Altorfer M."/>
            <person name="Burckhardt D."/>
            <person name="Oertli M."/>
            <person name="Naumann U."/>
            <person name="Petersen F."/>
            <person name="Wong J."/>
        </authorList>
    </citation>
    <scope>NUCLEOTIDE SEQUENCE</scope>
    <source>
        <strain evidence="9">GSM-AAB239-AS_SAM_17_03QT</strain>
        <tissue evidence="9">Leaf</tissue>
    </source>
</reference>
<name>A0AAX6G478_IRIPA</name>
<feature type="compositionally biased region" description="Basic residues" evidence="7">
    <location>
        <begin position="25"/>
        <end position="37"/>
    </location>
</feature>
<keyword evidence="10" id="KW-1185">Reference proteome</keyword>
<keyword evidence="4" id="KW-0547">Nucleotide-binding</keyword>
<evidence type="ECO:0000313" key="9">
    <source>
        <dbReference type="EMBL" id="KAJ6823138.1"/>
    </source>
</evidence>
<dbReference type="AlphaFoldDB" id="A0AAX6G478"/>
<comment type="caution">
    <text evidence="9">The sequence shown here is derived from an EMBL/GenBank/DDBJ whole genome shotgun (WGS) entry which is preliminary data.</text>
</comment>
<keyword evidence="5 9" id="KW-0418">Kinase</keyword>
<evidence type="ECO:0000313" key="10">
    <source>
        <dbReference type="Proteomes" id="UP001140949"/>
    </source>
</evidence>
<evidence type="ECO:0000256" key="5">
    <source>
        <dbReference type="ARBA" id="ARBA00022777"/>
    </source>
</evidence>
<dbReference type="CDD" id="cd12195">
    <property type="entry name" value="CIPK_C"/>
    <property type="match status" value="1"/>
</dbReference>
<gene>
    <name evidence="9" type="ORF">M6B38_385115</name>
</gene>
<feature type="region of interest" description="Disordered" evidence="7">
    <location>
        <begin position="296"/>
        <end position="319"/>
    </location>
</feature>
<keyword evidence="2" id="KW-0723">Serine/threonine-protein kinase</keyword>
<dbReference type="PANTHER" id="PTHR43895">
    <property type="entry name" value="CALCIUM/CALMODULIN-DEPENDENT PROTEIN KINASE KINASE-RELATED"/>
    <property type="match status" value="1"/>
</dbReference>
<reference evidence="9" key="1">
    <citation type="journal article" date="2023" name="GigaByte">
        <title>Genome assembly of the bearded iris, Iris pallida Lam.</title>
        <authorList>
            <person name="Bruccoleri R.E."/>
            <person name="Oakeley E.J."/>
            <person name="Faust A.M.E."/>
            <person name="Altorfer M."/>
            <person name="Dessus-Babus S."/>
            <person name="Burckhardt D."/>
            <person name="Oertli M."/>
            <person name="Naumann U."/>
            <person name="Petersen F."/>
            <person name="Wong J."/>
        </authorList>
    </citation>
    <scope>NUCLEOTIDE SEQUENCE</scope>
    <source>
        <strain evidence="9">GSM-AAB239-AS_SAM_17_03QT</strain>
    </source>
</reference>
<organism evidence="9 10">
    <name type="scientific">Iris pallida</name>
    <name type="common">Sweet iris</name>
    <dbReference type="NCBI Taxonomy" id="29817"/>
    <lineage>
        <taxon>Eukaryota</taxon>
        <taxon>Viridiplantae</taxon>
        <taxon>Streptophyta</taxon>
        <taxon>Embryophyta</taxon>
        <taxon>Tracheophyta</taxon>
        <taxon>Spermatophyta</taxon>
        <taxon>Magnoliopsida</taxon>
        <taxon>Liliopsida</taxon>
        <taxon>Asparagales</taxon>
        <taxon>Iridaceae</taxon>
        <taxon>Iridoideae</taxon>
        <taxon>Irideae</taxon>
        <taxon>Iris</taxon>
    </lineage>
</organism>
<dbReference type="GO" id="GO:0004674">
    <property type="term" value="F:protein serine/threonine kinase activity"/>
    <property type="evidence" value="ECO:0007669"/>
    <property type="project" value="UniProtKB-KW"/>
</dbReference>
<dbReference type="GO" id="GO:0007165">
    <property type="term" value="P:signal transduction"/>
    <property type="evidence" value="ECO:0007669"/>
    <property type="project" value="InterPro"/>
</dbReference>
<feature type="compositionally biased region" description="Basic residues" evidence="7">
    <location>
        <begin position="132"/>
        <end position="145"/>
    </location>
</feature>
<protein>
    <recommendedName>
        <fullName evidence="1">non-specific serine/threonine protein kinase</fullName>
        <ecNumber evidence="1">2.7.11.1</ecNumber>
    </recommendedName>
</protein>
<dbReference type="Gene3D" id="3.30.310.80">
    <property type="entry name" value="Kinase associated domain 1, KA1"/>
    <property type="match status" value="1"/>
</dbReference>
<feature type="compositionally biased region" description="Polar residues" evidence="7">
    <location>
        <begin position="228"/>
        <end position="239"/>
    </location>
</feature>
<feature type="compositionally biased region" description="Low complexity" evidence="7">
    <location>
        <begin position="240"/>
        <end position="255"/>
    </location>
</feature>
<feature type="compositionally biased region" description="Basic residues" evidence="7">
    <location>
        <begin position="46"/>
        <end position="55"/>
    </location>
</feature>
<evidence type="ECO:0000256" key="6">
    <source>
        <dbReference type="ARBA" id="ARBA00022840"/>
    </source>
</evidence>
<dbReference type="EMBL" id="JANAVB010023599">
    <property type="protein sequence ID" value="KAJ6823138.1"/>
    <property type="molecule type" value="Genomic_DNA"/>
</dbReference>
<dbReference type="InterPro" id="IPR004041">
    <property type="entry name" value="NAF_dom"/>
</dbReference>
<evidence type="ECO:0000259" key="8">
    <source>
        <dbReference type="PROSITE" id="PS50816"/>
    </source>
</evidence>
<dbReference type="InterPro" id="IPR018451">
    <property type="entry name" value="NAF/FISL_domain"/>
</dbReference>
<dbReference type="PANTHER" id="PTHR43895:SF140">
    <property type="entry name" value="CBL-INTERACTING SERINE_THREONINE-PROTEIN KINASE 12"/>
    <property type="match status" value="1"/>
</dbReference>
<dbReference type="EC" id="2.7.11.1" evidence="1"/>
<feature type="compositionally biased region" description="Pro residues" evidence="7">
    <location>
        <begin position="303"/>
        <end position="313"/>
    </location>
</feature>
<evidence type="ECO:0000256" key="4">
    <source>
        <dbReference type="ARBA" id="ARBA00022741"/>
    </source>
</evidence>
<feature type="region of interest" description="Disordered" evidence="7">
    <location>
        <begin position="216"/>
        <end position="259"/>
    </location>
</feature>
<accession>A0AAX6G478</accession>
<proteinExistence type="predicted"/>
<feature type="domain" description="NAF" evidence="8">
    <location>
        <begin position="352"/>
        <end position="376"/>
    </location>
</feature>
<sequence>MADHPHPHPHPKLPSSSATSLPRPLRGRQAPRPRHLRQGLPSPQRPHQRHRRHQGPRQGEDPQVRPRRPHQARDLHPPPRPPPQHRPALRGHGHQDQDLLRHGVRPRRRALPEGRQGPPQGGGRPQVLPAAHLRRPVLPRPRRLPPRPQAREPPRRRDRRPQGLRLRTQRRVRPDPPGRTLPHLLRHPGLRRPGGPRAAGLRRRQRRHLVLRRHPLRPHGRLPPLPRQTSWPCTGRSTRGSSAVPSGSPGAHPAPLRLLDTNPHTRITIPEIMQYRWFKKGFRHIKFYIENDEFHQCDDLDSPPSPPPPPPPLLSGGGAGGDRVGLGVRLLGRLLPGRDLGVPEGAPAPAITRPTSLNAFDIISFSRGFDLSGLFEEGGEQARFVTGEPVSTIISKLEEIAKVVSFTVRRKDCRVSLEGTREGEKGR</sequence>
<dbReference type="GO" id="GO:0005524">
    <property type="term" value="F:ATP binding"/>
    <property type="evidence" value="ECO:0007669"/>
    <property type="project" value="UniProtKB-KW"/>
</dbReference>
<keyword evidence="3" id="KW-0808">Transferase</keyword>
<dbReference type="Pfam" id="PF03822">
    <property type="entry name" value="NAF"/>
    <property type="match status" value="1"/>
</dbReference>
<evidence type="ECO:0000256" key="1">
    <source>
        <dbReference type="ARBA" id="ARBA00012513"/>
    </source>
</evidence>
<feature type="region of interest" description="Disordered" evidence="7">
    <location>
        <begin position="1"/>
        <end position="204"/>
    </location>
</feature>
<dbReference type="PROSITE" id="PS50816">
    <property type="entry name" value="NAF"/>
    <property type="match status" value="1"/>
</dbReference>
<evidence type="ECO:0000256" key="2">
    <source>
        <dbReference type="ARBA" id="ARBA00022527"/>
    </source>
</evidence>